<dbReference type="GO" id="GO:0004029">
    <property type="term" value="F:aldehyde dehydrogenase (NAD+) activity"/>
    <property type="evidence" value="ECO:0007669"/>
    <property type="project" value="TreeGrafter"/>
</dbReference>
<dbReference type="InterPro" id="IPR002225">
    <property type="entry name" value="3Beta_OHSteriod_DH/Estase"/>
</dbReference>
<feature type="domain" description="3-beta hydroxysteroid dehydrogenase/isomerase" evidence="1">
    <location>
        <begin position="5"/>
        <end position="252"/>
    </location>
</feature>
<dbReference type="EMBL" id="CADCUK010000007">
    <property type="protein sequence ID" value="CAA9360228.1"/>
    <property type="molecule type" value="Genomic_DNA"/>
</dbReference>
<dbReference type="SUPFAM" id="SSF51735">
    <property type="entry name" value="NAD(P)-binding Rossmann-fold domains"/>
    <property type="match status" value="1"/>
</dbReference>
<accession>A0A6J4MHM3</accession>
<dbReference type="Gene3D" id="3.40.50.720">
    <property type="entry name" value="NAD(P)-binding Rossmann-like Domain"/>
    <property type="match status" value="1"/>
</dbReference>
<reference evidence="2" key="1">
    <citation type="submission" date="2020-02" db="EMBL/GenBank/DDBJ databases">
        <authorList>
            <person name="Meier V. D."/>
        </authorList>
    </citation>
    <scope>NUCLEOTIDE SEQUENCE</scope>
    <source>
        <strain evidence="2">AVDCRST_MAG47</strain>
    </source>
</reference>
<dbReference type="GO" id="GO:0005737">
    <property type="term" value="C:cytoplasm"/>
    <property type="evidence" value="ECO:0007669"/>
    <property type="project" value="TreeGrafter"/>
</dbReference>
<proteinExistence type="predicted"/>
<dbReference type="GO" id="GO:0016616">
    <property type="term" value="F:oxidoreductase activity, acting on the CH-OH group of donors, NAD or NADP as acceptor"/>
    <property type="evidence" value="ECO:0007669"/>
    <property type="project" value="InterPro"/>
</dbReference>
<dbReference type="PANTHER" id="PTHR48079:SF6">
    <property type="entry name" value="NAD(P)-BINDING DOMAIN-CONTAINING PROTEIN-RELATED"/>
    <property type="match status" value="1"/>
</dbReference>
<dbReference type="InterPro" id="IPR051783">
    <property type="entry name" value="NAD(P)-dependent_oxidoreduct"/>
</dbReference>
<sequence>MKYFVTGGSGFVGRHLLLRLLSDGHEVHALARSEESAGVVEALGAIAVRADLVDVHDVIEDLRGAAVVVHAAAETGQWGRPADFDRANVTGTRRLLEAARQVGVPRFVYVSTEAVLADGNPIRFVDESAPYPKRHAGDYARTKALAEQLVLAADSREMATLAVRPRLVWGPGDTTVLPQILQAAEDGRWAWVSGGHYLTSTCHVMNLCEGIQVVAARGVGGRAYFVTDGAPVEFRSFITRCAAEHGVTMPERTVSYTVARTAAVVLDKGWRVLPLKGEPPVSAAAMALGGHEVTVNDGRARLELGYVPVISVDEGIAELAGPLRRQP</sequence>
<dbReference type="GO" id="GO:0006694">
    <property type="term" value="P:steroid biosynthetic process"/>
    <property type="evidence" value="ECO:0007669"/>
    <property type="project" value="InterPro"/>
</dbReference>
<dbReference type="InterPro" id="IPR036291">
    <property type="entry name" value="NAD(P)-bd_dom_sf"/>
</dbReference>
<name>A0A6J4MHM3_9ACTN</name>
<organism evidence="2">
    <name type="scientific">uncultured Nocardioidaceae bacterium</name>
    <dbReference type="NCBI Taxonomy" id="253824"/>
    <lineage>
        <taxon>Bacteria</taxon>
        <taxon>Bacillati</taxon>
        <taxon>Actinomycetota</taxon>
        <taxon>Actinomycetes</taxon>
        <taxon>Propionibacteriales</taxon>
        <taxon>Nocardioidaceae</taxon>
        <taxon>environmental samples</taxon>
    </lineage>
</organism>
<dbReference type="Pfam" id="PF01073">
    <property type="entry name" value="3Beta_HSD"/>
    <property type="match status" value="1"/>
</dbReference>
<evidence type="ECO:0000259" key="1">
    <source>
        <dbReference type="Pfam" id="PF01073"/>
    </source>
</evidence>
<gene>
    <name evidence="2" type="ORF">AVDCRST_MAG47-119</name>
</gene>
<dbReference type="PANTHER" id="PTHR48079">
    <property type="entry name" value="PROTEIN YEEZ"/>
    <property type="match status" value="1"/>
</dbReference>
<dbReference type="AlphaFoldDB" id="A0A6J4MHM3"/>
<protein>
    <recommendedName>
        <fullName evidence="1">3-beta hydroxysteroid dehydrogenase/isomerase domain-containing protein</fullName>
    </recommendedName>
</protein>
<evidence type="ECO:0000313" key="2">
    <source>
        <dbReference type="EMBL" id="CAA9360228.1"/>
    </source>
</evidence>